<dbReference type="RefSeq" id="WP_048584178.1">
    <property type="nucleotide sequence ID" value="NZ_LFNT01000038.1"/>
</dbReference>
<dbReference type="Proteomes" id="UP000037432">
    <property type="component" value="Unassembled WGS sequence"/>
</dbReference>
<organism evidence="1 2">
    <name type="scientific">Streptomyces viridochromogenes</name>
    <dbReference type="NCBI Taxonomy" id="1938"/>
    <lineage>
        <taxon>Bacteria</taxon>
        <taxon>Bacillati</taxon>
        <taxon>Actinomycetota</taxon>
        <taxon>Actinomycetes</taxon>
        <taxon>Kitasatosporales</taxon>
        <taxon>Streptomycetaceae</taxon>
        <taxon>Streptomyces</taxon>
    </lineage>
</organism>
<dbReference type="EMBL" id="LFNT01000038">
    <property type="protein sequence ID" value="KMS71277.1"/>
    <property type="molecule type" value="Genomic_DNA"/>
</dbReference>
<protein>
    <submittedName>
        <fullName evidence="1">Uncharacterized protein</fullName>
    </submittedName>
</protein>
<name>A0A0J7Z703_STRVR</name>
<reference evidence="1 2" key="1">
    <citation type="submission" date="2015-06" db="EMBL/GenBank/DDBJ databases">
        <authorList>
            <person name="Ju K.-S."/>
            <person name="Doroghazi J.R."/>
            <person name="Metcalf W.W."/>
        </authorList>
    </citation>
    <scope>NUCLEOTIDE SEQUENCE [LARGE SCALE GENOMIC DNA]</scope>
    <source>
        <strain evidence="1 2">NRRL 3414</strain>
    </source>
</reference>
<proteinExistence type="predicted"/>
<dbReference type="OrthoDB" id="4551929at2"/>
<gene>
    <name evidence="1" type="ORF">ACM01_28155</name>
</gene>
<evidence type="ECO:0000313" key="1">
    <source>
        <dbReference type="EMBL" id="KMS71277.1"/>
    </source>
</evidence>
<dbReference type="Gene3D" id="1.10.287.1060">
    <property type="entry name" value="ESAT-6-like"/>
    <property type="match status" value="1"/>
</dbReference>
<dbReference type="SUPFAM" id="SSF140453">
    <property type="entry name" value="EsxAB dimer-like"/>
    <property type="match status" value="1"/>
</dbReference>
<accession>A0A0J7Z703</accession>
<dbReference type="PATRIC" id="fig|1938.3.peg.5214"/>
<dbReference type="InterPro" id="IPR036689">
    <property type="entry name" value="ESAT-6-like_sf"/>
</dbReference>
<evidence type="ECO:0000313" key="2">
    <source>
        <dbReference type="Proteomes" id="UP000037432"/>
    </source>
</evidence>
<comment type="caution">
    <text evidence="1">The sequence shown here is derived from an EMBL/GenBank/DDBJ whole genome shotgun (WGS) entry which is preliminary data.</text>
</comment>
<dbReference type="AlphaFoldDB" id="A0A0J7Z703"/>
<sequence length="101" mass="11442">MAGHFKTDIDQLAAFTKDLNSAHDSLEQVRTALQHVRSDQIGTPELDEACDAFQERWKYGNEQIKERIGKLTEGLQKNTDNYREVETSLEESFKRAAAAGK</sequence>